<evidence type="ECO:0000259" key="5">
    <source>
        <dbReference type="Pfam" id="PF02631"/>
    </source>
</evidence>
<accession>A0A0T9RGF0</accession>
<dbReference type="PANTHER" id="PTHR33602">
    <property type="entry name" value="REGULATORY PROTEIN RECX FAMILY PROTEIN"/>
    <property type="match status" value="1"/>
</dbReference>
<comment type="similarity">
    <text evidence="2">Belongs to the RecX family.</text>
</comment>
<dbReference type="Pfam" id="PF02631">
    <property type="entry name" value="RecX_HTH2"/>
    <property type="match status" value="1"/>
</dbReference>
<gene>
    <name evidence="7" type="primary">recX_2</name>
    <name evidence="7" type="ORF">ERS008529_04503</name>
    <name evidence="8" type="ORF">ERS137968_04404</name>
</gene>
<dbReference type="Proteomes" id="UP000045840">
    <property type="component" value="Unassembled WGS sequence"/>
</dbReference>
<organism evidence="7 10">
    <name type="scientific">Yersinia pekkanenii</name>
    <dbReference type="NCBI Taxonomy" id="1288385"/>
    <lineage>
        <taxon>Bacteria</taxon>
        <taxon>Pseudomonadati</taxon>
        <taxon>Pseudomonadota</taxon>
        <taxon>Gammaproteobacteria</taxon>
        <taxon>Enterobacterales</taxon>
        <taxon>Yersiniaceae</taxon>
        <taxon>Yersinia</taxon>
    </lineage>
</organism>
<proteinExistence type="inferred from homology"/>
<dbReference type="InterPro" id="IPR053924">
    <property type="entry name" value="RecX_HTH_2nd"/>
</dbReference>
<evidence type="ECO:0000256" key="1">
    <source>
        <dbReference type="ARBA" id="ARBA00004496"/>
    </source>
</evidence>
<reference evidence="7" key="1">
    <citation type="submission" date="2015-03" db="EMBL/GenBank/DDBJ databases">
        <authorList>
            <person name="Murphy D."/>
        </authorList>
    </citation>
    <scope>NUCLEOTIDE SEQUENCE [LARGE SCALE GENOMIC DNA]</scope>
    <source>
        <strain evidence="7">A125KOH2</strain>
    </source>
</reference>
<dbReference type="Pfam" id="PF21981">
    <property type="entry name" value="RecX_HTH3"/>
    <property type="match status" value="1"/>
</dbReference>
<keyword evidence="4" id="KW-0963">Cytoplasm</keyword>
<reference evidence="8 9" key="2">
    <citation type="submission" date="2015-03" db="EMBL/GenBank/DDBJ databases">
        <authorList>
            <consortium name="Pathogen Informatics"/>
            <person name="Murphy D."/>
        </authorList>
    </citation>
    <scope>NUCLEOTIDE SEQUENCE [LARGE SCALE GENOMIC DNA]</scope>
    <source>
        <strain evidence="9">type strain: CIP110230</strain>
        <strain evidence="8">Type strain: CIP110230</strain>
    </source>
</reference>
<dbReference type="InterPro" id="IPR053925">
    <property type="entry name" value="RecX_HTH_3rd"/>
</dbReference>
<keyword evidence="9" id="KW-1185">Reference proteome</keyword>
<evidence type="ECO:0000313" key="8">
    <source>
        <dbReference type="EMBL" id="CRY69257.1"/>
    </source>
</evidence>
<dbReference type="GO" id="GO:0005737">
    <property type="term" value="C:cytoplasm"/>
    <property type="evidence" value="ECO:0007669"/>
    <property type="project" value="UniProtKB-SubCell"/>
</dbReference>
<evidence type="ECO:0000256" key="2">
    <source>
        <dbReference type="ARBA" id="ARBA00009695"/>
    </source>
</evidence>
<reference evidence="10" key="3">
    <citation type="submission" date="2015-03" db="EMBL/GenBank/DDBJ databases">
        <authorList>
            <consortium name="Pathogen Informatics"/>
        </authorList>
    </citation>
    <scope>NUCLEOTIDE SEQUENCE [LARGE SCALE GENOMIC DNA]</scope>
    <source>
        <strain evidence="10">A125KOH2</strain>
    </source>
</reference>
<comment type="subcellular location">
    <subcellularLocation>
        <location evidence="1">Cytoplasm</location>
    </subcellularLocation>
</comment>
<dbReference type="STRING" id="1288385.ERS137968_04404"/>
<dbReference type="Gene3D" id="1.10.10.10">
    <property type="entry name" value="Winged helix-like DNA-binding domain superfamily/Winged helix DNA-binding domain"/>
    <property type="match status" value="2"/>
</dbReference>
<evidence type="ECO:0000313" key="7">
    <source>
        <dbReference type="EMBL" id="CNI61389.1"/>
    </source>
</evidence>
<feature type="domain" description="RecX third three-helical" evidence="6">
    <location>
        <begin position="46"/>
        <end position="92"/>
    </location>
</feature>
<feature type="domain" description="RecX second three-helical" evidence="5">
    <location>
        <begin position="13"/>
        <end position="41"/>
    </location>
</feature>
<dbReference type="RefSeq" id="WP_012606379.1">
    <property type="nucleotide sequence ID" value="NZ_CAWMMU010000039.1"/>
</dbReference>
<dbReference type="InterPro" id="IPR003783">
    <property type="entry name" value="Regulatory_RecX"/>
</dbReference>
<dbReference type="AlphaFoldDB" id="A0A0T9RGF0"/>
<dbReference type="InterPro" id="IPR036388">
    <property type="entry name" value="WH-like_DNA-bd_sf"/>
</dbReference>
<sequence length="93" mass="10955">MHSIGITDLIEKHVRKKHGPTRIKQEIRQKGFPQELVEQALEKVDVDWYAMARELKVSKFGDEMPSEAKEKNKQIRYLQYKGFSMDMIFEALS</sequence>
<evidence type="ECO:0000313" key="10">
    <source>
        <dbReference type="Proteomes" id="UP000045840"/>
    </source>
</evidence>
<name>A0A0T9RGF0_9GAMM</name>
<evidence type="ECO:0000313" key="9">
    <source>
        <dbReference type="Proteomes" id="UP000044625"/>
    </source>
</evidence>
<dbReference type="PANTHER" id="PTHR33602:SF1">
    <property type="entry name" value="REGULATORY PROTEIN RECX FAMILY PROTEIN"/>
    <property type="match status" value="1"/>
</dbReference>
<evidence type="ECO:0000256" key="3">
    <source>
        <dbReference type="ARBA" id="ARBA00018111"/>
    </source>
</evidence>
<dbReference type="EMBL" id="CWJL01000039">
    <property type="protein sequence ID" value="CRY69257.1"/>
    <property type="molecule type" value="Genomic_DNA"/>
</dbReference>
<dbReference type="Proteomes" id="UP000044625">
    <property type="component" value="Unassembled WGS sequence"/>
</dbReference>
<evidence type="ECO:0000259" key="6">
    <source>
        <dbReference type="Pfam" id="PF21981"/>
    </source>
</evidence>
<evidence type="ECO:0000256" key="4">
    <source>
        <dbReference type="ARBA" id="ARBA00022490"/>
    </source>
</evidence>
<dbReference type="GO" id="GO:0006282">
    <property type="term" value="P:regulation of DNA repair"/>
    <property type="evidence" value="ECO:0007669"/>
    <property type="project" value="InterPro"/>
</dbReference>
<protein>
    <recommendedName>
        <fullName evidence="3">Regulatory protein RecX</fullName>
    </recommendedName>
</protein>
<dbReference type="EMBL" id="CQAZ01000078">
    <property type="protein sequence ID" value="CNI61389.1"/>
    <property type="molecule type" value="Genomic_DNA"/>
</dbReference>